<name>A0ACC1DBZ8_9NEOP</name>
<reference evidence="1 2" key="1">
    <citation type="journal article" date="2021" name="Front. Genet.">
        <title>Chromosome-Level Genome Assembly Reveals Significant Gene Expansion in the Toll and IMD Signaling Pathways of Dendrolimus kikuchii.</title>
        <authorList>
            <person name="Zhou J."/>
            <person name="Wu P."/>
            <person name="Xiong Z."/>
            <person name="Liu N."/>
            <person name="Zhao N."/>
            <person name="Ji M."/>
            <person name="Qiu Y."/>
            <person name="Yang B."/>
        </authorList>
    </citation>
    <scope>NUCLEOTIDE SEQUENCE [LARGE SCALE GENOMIC DNA]</scope>
    <source>
        <strain evidence="1">Ann1</strain>
    </source>
</reference>
<dbReference type="EMBL" id="CM034391">
    <property type="protein sequence ID" value="KAJ0181122.1"/>
    <property type="molecule type" value="Genomic_DNA"/>
</dbReference>
<sequence>MGCGISQMNRAIMSLFGRTSNSVNNVESRSKLERKLYIAKESPEPEFDLSDCALQLVPSGTYSICKVYRKEYLYLQDNQLQSLQEGGQLSDLFLIKVLNISCNKFMHLPPDIRFLVNLTELYVQNNQIKHIPESIEYLQSLQILDVSSNKLRDLTSSLGKLINLRRLNIINNRDLNQICPELCFAKNLVQIDLDGEQFVYPPKEICTRNTKDIMTFLCDKMSVEYIEPSSDQLLEPSAQKKKNHMNPFVKQNSLTWEEQEAAIVEQEQKLHQAAKSQREKFLSQVLKEQLVLDSEIAKVQEIKEIERQRLLKSIQDDEKEIECLVKNFIKSDYLKPEVIQQQLAHEQAEHDRLIEIVRQNYDNIRKADVLKAMERLIEEDSSIQYSKKHHEDTLNNVKQSVLIQELEGTEKLMELLKANDESRTVLVEQLLEDQDIQKAIVASLLERVDARSWSLNQEIALISGHLARLSVIEQEKKKMHIEYNYNELLQQRLHLVNLLNDLFDQQSKRRKQLVETLRDMEVEAEAATDFWLKNYQKLMDSAPRTLLDVGKSLDPLLANYLLQEGVIHCLPFLVKFLFSEESLMNINLEMLIKNGVTLSTDREGIIRAINYYVATKSLNNNFKTSTSAEPSAPLEENNEQNFTGVVNTKDVEESALESECVICMDAKCEIVFIPCGHMCCCQNCGNQDVKSCPMCRSTVEKAIKVIIA</sequence>
<proteinExistence type="predicted"/>
<accession>A0ACC1DBZ8</accession>
<evidence type="ECO:0000313" key="2">
    <source>
        <dbReference type="Proteomes" id="UP000824533"/>
    </source>
</evidence>
<organism evidence="1 2">
    <name type="scientific">Dendrolimus kikuchii</name>
    <dbReference type="NCBI Taxonomy" id="765133"/>
    <lineage>
        <taxon>Eukaryota</taxon>
        <taxon>Metazoa</taxon>
        <taxon>Ecdysozoa</taxon>
        <taxon>Arthropoda</taxon>
        <taxon>Hexapoda</taxon>
        <taxon>Insecta</taxon>
        <taxon>Pterygota</taxon>
        <taxon>Neoptera</taxon>
        <taxon>Endopterygota</taxon>
        <taxon>Lepidoptera</taxon>
        <taxon>Glossata</taxon>
        <taxon>Ditrysia</taxon>
        <taxon>Bombycoidea</taxon>
        <taxon>Lasiocampidae</taxon>
        <taxon>Dendrolimus</taxon>
    </lineage>
</organism>
<comment type="caution">
    <text evidence="1">The sequence shown here is derived from an EMBL/GenBank/DDBJ whole genome shotgun (WGS) entry which is preliminary data.</text>
</comment>
<keyword evidence="2" id="KW-1185">Reference proteome</keyword>
<protein>
    <submittedName>
        <fullName evidence="1">Uncharacterized protein</fullName>
    </submittedName>
</protein>
<gene>
    <name evidence="1" type="ORF">K1T71_003207</name>
</gene>
<dbReference type="Proteomes" id="UP000824533">
    <property type="component" value="Linkage Group LG05"/>
</dbReference>
<evidence type="ECO:0000313" key="1">
    <source>
        <dbReference type="EMBL" id="KAJ0181122.1"/>
    </source>
</evidence>